<accession>A0ACB8EZI7</accession>
<evidence type="ECO:0000313" key="2">
    <source>
        <dbReference type="Proteomes" id="UP000827872"/>
    </source>
</evidence>
<reference evidence="1" key="1">
    <citation type="submission" date="2021-08" db="EMBL/GenBank/DDBJ databases">
        <title>The first chromosome-level gecko genome reveals the dynamic sex chromosomes of Neotropical dwarf geckos (Sphaerodactylidae: Sphaerodactylus).</title>
        <authorList>
            <person name="Pinto B.J."/>
            <person name="Keating S.E."/>
            <person name="Gamble T."/>
        </authorList>
    </citation>
    <scope>NUCLEOTIDE SEQUENCE</scope>
    <source>
        <strain evidence="1">TG3544</strain>
    </source>
</reference>
<gene>
    <name evidence="1" type="ORF">K3G42_011513</name>
</gene>
<dbReference type="Proteomes" id="UP000827872">
    <property type="component" value="Linkage Group LG12"/>
</dbReference>
<evidence type="ECO:0000313" key="1">
    <source>
        <dbReference type="EMBL" id="KAH7998014.1"/>
    </source>
</evidence>
<protein>
    <submittedName>
        <fullName evidence="1">Uncharacterized protein</fullName>
    </submittedName>
</protein>
<dbReference type="EMBL" id="CM037625">
    <property type="protein sequence ID" value="KAH7998014.1"/>
    <property type="molecule type" value="Genomic_DNA"/>
</dbReference>
<name>A0ACB8EZI7_9SAUR</name>
<organism evidence="1 2">
    <name type="scientific">Sphaerodactylus townsendi</name>
    <dbReference type="NCBI Taxonomy" id="933632"/>
    <lineage>
        <taxon>Eukaryota</taxon>
        <taxon>Metazoa</taxon>
        <taxon>Chordata</taxon>
        <taxon>Craniata</taxon>
        <taxon>Vertebrata</taxon>
        <taxon>Euteleostomi</taxon>
        <taxon>Lepidosauria</taxon>
        <taxon>Squamata</taxon>
        <taxon>Bifurcata</taxon>
        <taxon>Gekkota</taxon>
        <taxon>Sphaerodactylidae</taxon>
        <taxon>Sphaerodactylus</taxon>
    </lineage>
</organism>
<proteinExistence type="predicted"/>
<sequence length="143" mass="16017">MAIPPSVSFPLLEHKLLTCLLQFFLEKETRKKAKTKLAQRKEVLFSCPALSEVVHPSLVSGSHSCQVFAEAWLQNRRRRIVDQENALLQSKFVSVEGSDRKGLCTGAAHCGPKKSCKKLRELLSPPPKQQEHGALSQIYNCCM</sequence>
<keyword evidence="2" id="KW-1185">Reference proteome</keyword>
<comment type="caution">
    <text evidence="1">The sequence shown here is derived from an EMBL/GenBank/DDBJ whole genome shotgun (WGS) entry which is preliminary data.</text>
</comment>